<feature type="transmembrane region" description="Helical" evidence="5">
    <location>
        <begin position="15"/>
        <end position="32"/>
    </location>
</feature>
<evidence type="ECO:0000313" key="7">
    <source>
        <dbReference type="Proteomes" id="UP000238164"/>
    </source>
</evidence>
<feature type="transmembrane region" description="Helical" evidence="5">
    <location>
        <begin position="121"/>
        <end position="141"/>
    </location>
</feature>
<sequence length="317" mass="33128">MLPLIAPGFLLEQNIPLAIAIVVGSSVAYAGGSTMQHLAVSRLVDVEAENRAMNLRQLWRLIRTPLWLLGLFTIFIGASAHIVALMLAPVTVVQPVGILAVPWAVLMAARIHRHTVTRPMWGAVAMTIAGIVLFTLLSATAASEHTVLDPTAIAIGCGVIVVIGTTLGLLGWKGPVRARCLMWASGGSFFYGLSAGMVKATSEVMKQDSFHGSPVFWIVAPFLLISYGVGGFMVQQALANGPAEITVGSMTTTDPIVAVSFGLVVLGEGVHITPLAAVGMVIAGALSVWGVVQLSRHHPDAARPVSAPASQPDPVVT</sequence>
<proteinExistence type="predicted"/>
<evidence type="ECO:0000256" key="5">
    <source>
        <dbReference type="SAM" id="Phobius"/>
    </source>
</evidence>
<feature type="transmembrane region" description="Helical" evidence="5">
    <location>
        <begin position="246"/>
        <end position="266"/>
    </location>
</feature>
<evidence type="ECO:0000256" key="1">
    <source>
        <dbReference type="ARBA" id="ARBA00004141"/>
    </source>
</evidence>
<keyword evidence="7" id="KW-1185">Reference proteome</keyword>
<dbReference type="InterPro" id="IPR037185">
    <property type="entry name" value="EmrE-like"/>
</dbReference>
<keyword evidence="3 5" id="KW-1133">Transmembrane helix</keyword>
<feature type="transmembrane region" description="Helical" evidence="5">
    <location>
        <begin position="181"/>
        <end position="202"/>
    </location>
</feature>
<evidence type="ECO:0000256" key="3">
    <source>
        <dbReference type="ARBA" id="ARBA00022989"/>
    </source>
</evidence>
<dbReference type="AlphaFoldDB" id="A0A2N9JC70"/>
<comment type="subcellular location">
    <subcellularLocation>
        <location evidence="1">Membrane</location>
        <topology evidence="1">Multi-pass membrane protein</topology>
    </subcellularLocation>
</comment>
<evidence type="ECO:0000256" key="4">
    <source>
        <dbReference type="ARBA" id="ARBA00023136"/>
    </source>
</evidence>
<dbReference type="SUPFAM" id="SSF103481">
    <property type="entry name" value="Multidrug resistance efflux transporter EmrE"/>
    <property type="match status" value="1"/>
</dbReference>
<dbReference type="PANTHER" id="PTHR40761:SF1">
    <property type="entry name" value="CONSERVED INTEGRAL MEMBRANE ALANINE VALINE AND LEUCINE RICH PROTEIN-RELATED"/>
    <property type="match status" value="1"/>
</dbReference>
<dbReference type="EMBL" id="LT985188">
    <property type="protein sequence ID" value="SPD85711.1"/>
    <property type="molecule type" value="Genomic_DNA"/>
</dbReference>
<feature type="transmembrane region" description="Helical" evidence="5">
    <location>
        <begin position="214"/>
        <end position="234"/>
    </location>
</feature>
<dbReference type="OrthoDB" id="3822427at2"/>
<evidence type="ECO:0000313" key="6">
    <source>
        <dbReference type="EMBL" id="SPD85711.1"/>
    </source>
</evidence>
<dbReference type="Proteomes" id="UP000238164">
    <property type="component" value="Chromosome 1"/>
</dbReference>
<dbReference type="PANTHER" id="PTHR40761">
    <property type="entry name" value="CONSERVED INTEGRAL MEMBRANE ALANINE VALINE AND LEUCINE RICH PROTEIN-RELATED"/>
    <property type="match status" value="1"/>
</dbReference>
<organism evidence="6 7">
    <name type="scientific">Micropruina glycogenica</name>
    <dbReference type="NCBI Taxonomy" id="75385"/>
    <lineage>
        <taxon>Bacteria</taxon>
        <taxon>Bacillati</taxon>
        <taxon>Actinomycetota</taxon>
        <taxon>Actinomycetes</taxon>
        <taxon>Propionibacteriales</taxon>
        <taxon>Nocardioidaceae</taxon>
        <taxon>Micropruina</taxon>
    </lineage>
</organism>
<accession>A0A2N9JC70</accession>
<evidence type="ECO:0000256" key="2">
    <source>
        <dbReference type="ARBA" id="ARBA00022692"/>
    </source>
</evidence>
<dbReference type="RefSeq" id="WP_105184883.1">
    <property type="nucleotide sequence ID" value="NZ_BAAAGO010000042.1"/>
</dbReference>
<feature type="transmembrane region" description="Helical" evidence="5">
    <location>
        <begin position="92"/>
        <end position="109"/>
    </location>
</feature>
<name>A0A2N9JC70_9ACTN</name>
<dbReference type="InterPro" id="IPR008521">
    <property type="entry name" value="Mg_trans_NIPA"/>
</dbReference>
<gene>
    <name evidence="6" type="ORF">MPLG2_0675</name>
</gene>
<dbReference type="GO" id="GO:0016020">
    <property type="term" value="C:membrane"/>
    <property type="evidence" value="ECO:0007669"/>
    <property type="project" value="UniProtKB-SubCell"/>
</dbReference>
<keyword evidence="4 5" id="KW-0472">Membrane</keyword>
<feature type="transmembrane region" description="Helical" evidence="5">
    <location>
        <begin position="153"/>
        <end position="172"/>
    </location>
</feature>
<feature type="transmembrane region" description="Helical" evidence="5">
    <location>
        <begin position="272"/>
        <end position="292"/>
    </location>
</feature>
<dbReference type="KEGG" id="mgg:MPLG2_0675"/>
<feature type="transmembrane region" description="Helical" evidence="5">
    <location>
        <begin position="66"/>
        <end position="86"/>
    </location>
</feature>
<dbReference type="Pfam" id="PF05653">
    <property type="entry name" value="Mg_trans_NIPA"/>
    <property type="match status" value="1"/>
</dbReference>
<evidence type="ECO:0008006" key="8">
    <source>
        <dbReference type="Google" id="ProtNLM"/>
    </source>
</evidence>
<protein>
    <recommendedName>
        <fullName evidence="8">Integral membrane protein</fullName>
    </recommendedName>
</protein>
<reference evidence="6 7" key="1">
    <citation type="submission" date="2018-02" db="EMBL/GenBank/DDBJ databases">
        <authorList>
            <person name="Cohen D.B."/>
            <person name="Kent A.D."/>
        </authorList>
    </citation>
    <scope>NUCLEOTIDE SEQUENCE [LARGE SCALE GENOMIC DNA]</scope>
    <source>
        <strain evidence="6">1</strain>
    </source>
</reference>
<keyword evidence="2 5" id="KW-0812">Transmembrane</keyword>
<dbReference type="GO" id="GO:0015095">
    <property type="term" value="F:magnesium ion transmembrane transporter activity"/>
    <property type="evidence" value="ECO:0007669"/>
    <property type="project" value="InterPro"/>
</dbReference>